<name>A0A7W5JUC7_9ACTN</name>
<dbReference type="GO" id="GO:0000166">
    <property type="term" value="F:nucleotide binding"/>
    <property type="evidence" value="ECO:0007669"/>
    <property type="project" value="InterPro"/>
</dbReference>
<dbReference type="Pfam" id="PF01408">
    <property type="entry name" value="GFO_IDH_MocA"/>
    <property type="match status" value="1"/>
</dbReference>
<dbReference type="Proteomes" id="UP000565572">
    <property type="component" value="Unassembled WGS sequence"/>
</dbReference>
<dbReference type="InterPro" id="IPR055170">
    <property type="entry name" value="GFO_IDH_MocA-like_dom"/>
</dbReference>
<dbReference type="GO" id="GO:0016491">
    <property type="term" value="F:oxidoreductase activity"/>
    <property type="evidence" value="ECO:0007669"/>
    <property type="project" value="UniProtKB-KW"/>
</dbReference>
<dbReference type="PANTHER" id="PTHR22604">
    <property type="entry name" value="OXIDOREDUCTASES"/>
    <property type="match status" value="1"/>
</dbReference>
<accession>A0A7W5JUC7</accession>
<keyword evidence="7" id="KW-1185">Reference proteome</keyword>
<dbReference type="InterPro" id="IPR000683">
    <property type="entry name" value="Gfo/Idh/MocA-like_OxRdtase_N"/>
</dbReference>
<feature type="domain" description="Gfo/Idh/MocA-like oxidoreductase N-terminal" evidence="4">
    <location>
        <begin position="3"/>
        <end position="66"/>
    </location>
</feature>
<dbReference type="AlphaFoldDB" id="A0A7W5JUC7"/>
<reference evidence="6 7" key="1">
    <citation type="submission" date="2020-08" db="EMBL/GenBank/DDBJ databases">
        <title>Sequencing the genomes of 1000 actinobacteria strains.</title>
        <authorList>
            <person name="Klenk H.-P."/>
        </authorList>
    </citation>
    <scope>NUCLEOTIDE SEQUENCE [LARGE SCALE GENOMIC DNA]</scope>
    <source>
        <strain evidence="6 7">DSM 11053</strain>
    </source>
</reference>
<protein>
    <submittedName>
        <fullName evidence="6">Putative dehydrogenase</fullName>
    </submittedName>
</protein>
<sequence>MADSYEELVSRADVDIVYGAAPHRQHHALAMLAIATGKHVLVEKLIEISAREAEELAGAAQAAGVFAAEAMWTRYLPQFDVLAQVLDRGDLGEVRLATADVGWQVAPDAPPRFFDREKGGGAALDMGVYGYWFAHFAIGQAETVRALVQTHAPPGSTSSPSSRLRAPAVARRA</sequence>
<evidence type="ECO:0000259" key="5">
    <source>
        <dbReference type="Pfam" id="PF22725"/>
    </source>
</evidence>
<comment type="similarity">
    <text evidence="1">Belongs to the Gfo/Idh/MocA family.</text>
</comment>
<dbReference type="Gene3D" id="3.30.360.10">
    <property type="entry name" value="Dihydrodipicolinate Reductase, domain 2"/>
    <property type="match status" value="1"/>
</dbReference>
<feature type="domain" description="GFO/IDH/MocA-like oxidoreductase" evidence="5">
    <location>
        <begin position="82"/>
        <end position="154"/>
    </location>
</feature>
<gene>
    <name evidence="6" type="ORF">FHX39_001387</name>
</gene>
<evidence type="ECO:0000256" key="2">
    <source>
        <dbReference type="ARBA" id="ARBA00023002"/>
    </source>
</evidence>
<dbReference type="InterPro" id="IPR050984">
    <property type="entry name" value="Gfo/Idh/MocA_domain"/>
</dbReference>
<evidence type="ECO:0000256" key="1">
    <source>
        <dbReference type="ARBA" id="ARBA00010928"/>
    </source>
</evidence>
<dbReference type="Gene3D" id="3.40.50.720">
    <property type="entry name" value="NAD(P)-binding Rossmann-like Domain"/>
    <property type="match status" value="1"/>
</dbReference>
<feature type="region of interest" description="Disordered" evidence="3">
    <location>
        <begin position="151"/>
        <end position="173"/>
    </location>
</feature>
<dbReference type="SUPFAM" id="SSF51735">
    <property type="entry name" value="NAD(P)-binding Rossmann-fold domains"/>
    <property type="match status" value="1"/>
</dbReference>
<dbReference type="PANTHER" id="PTHR22604:SF105">
    <property type="entry name" value="TRANS-1,2-DIHYDROBENZENE-1,2-DIOL DEHYDROGENASE"/>
    <property type="match status" value="1"/>
</dbReference>
<dbReference type="EMBL" id="JACHZG010000001">
    <property type="protein sequence ID" value="MBB3326443.1"/>
    <property type="molecule type" value="Genomic_DNA"/>
</dbReference>
<evidence type="ECO:0000313" key="6">
    <source>
        <dbReference type="EMBL" id="MBB3326443.1"/>
    </source>
</evidence>
<evidence type="ECO:0000256" key="3">
    <source>
        <dbReference type="SAM" id="MobiDB-lite"/>
    </source>
</evidence>
<comment type="caution">
    <text evidence="6">The sequence shown here is derived from an EMBL/GenBank/DDBJ whole genome shotgun (WGS) entry which is preliminary data.</text>
</comment>
<dbReference type="InterPro" id="IPR036291">
    <property type="entry name" value="NAD(P)-bd_dom_sf"/>
</dbReference>
<evidence type="ECO:0000313" key="7">
    <source>
        <dbReference type="Proteomes" id="UP000565572"/>
    </source>
</evidence>
<proteinExistence type="inferred from homology"/>
<evidence type="ECO:0000259" key="4">
    <source>
        <dbReference type="Pfam" id="PF01408"/>
    </source>
</evidence>
<keyword evidence="2" id="KW-0560">Oxidoreductase</keyword>
<organism evidence="6 7">
    <name type="scientific">Microlunatus antarcticus</name>
    <dbReference type="NCBI Taxonomy" id="53388"/>
    <lineage>
        <taxon>Bacteria</taxon>
        <taxon>Bacillati</taxon>
        <taxon>Actinomycetota</taxon>
        <taxon>Actinomycetes</taxon>
        <taxon>Propionibacteriales</taxon>
        <taxon>Propionibacteriaceae</taxon>
        <taxon>Microlunatus</taxon>
    </lineage>
</organism>
<dbReference type="Pfam" id="PF22725">
    <property type="entry name" value="GFO_IDH_MocA_C3"/>
    <property type="match status" value="1"/>
</dbReference>